<reference evidence="2 3" key="1">
    <citation type="submission" date="2020-12" db="EMBL/GenBank/DDBJ databases">
        <title>Sulforoseuscoccus oceanibium gen. nov., sp. nov., a representative of the phylum Verrucomicrobia with special cytoplasmic membrane, and proposal of Sulforoseuscoccusaceae fam. nov.</title>
        <authorList>
            <person name="Xi F."/>
        </authorList>
    </citation>
    <scope>NUCLEOTIDE SEQUENCE [LARGE SCALE GENOMIC DNA]</scope>
    <source>
        <strain evidence="2 3">T37</strain>
    </source>
</reference>
<evidence type="ECO:0000259" key="1">
    <source>
        <dbReference type="PROSITE" id="PS51787"/>
    </source>
</evidence>
<dbReference type="InterPro" id="IPR003111">
    <property type="entry name" value="Lon_prtase_N"/>
</dbReference>
<evidence type="ECO:0000313" key="2">
    <source>
        <dbReference type="EMBL" id="QQL46314.1"/>
    </source>
</evidence>
<feature type="domain" description="Lon N-terminal" evidence="1">
    <location>
        <begin position="9"/>
        <end position="206"/>
    </location>
</feature>
<dbReference type="InterPro" id="IPR046336">
    <property type="entry name" value="Lon_prtase_N_sf"/>
</dbReference>
<dbReference type="Proteomes" id="UP000475117">
    <property type="component" value="Chromosome"/>
</dbReference>
<dbReference type="Pfam" id="PF02190">
    <property type="entry name" value="LON_substr_bdg"/>
    <property type="match status" value="1"/>
</dbReference>
<dbReference type="PROSITE" id="PS51787">
    <property type="entry name" value="LON_N"/>
    <property type="match status" value="1"/>
</dbReference>
<dbReference type="Gene3D" id="2.30.130.40">
    <property type="entry name" value="LON domain-like"/>
    <property type="match status" value="1"/>
</dbReference>
<organism evidence="2 3">
    <name type="scientific">Sulfuriroseicoccus oceanibius</name>
    <dbReference type="NCBI Taxonomy" id="2707525"/>
    <lineage>
        <taxon>Bacteria</taxon>
        <taxon>Pseudomonadati</taxon>
        <taxon>Verrucomicrobiota</taxon>
        <taxon>Verrucomicrobiia</taxon>
        <taxon>Verrucomicrobiales</taxon>
        <taxon>Verrucomicrobiaceae</taxon>
        <taxon>Sulfuriroseicoccus</taxon>
    </lineage>
</organism>
<evidence type="ECO:0000313" key="3">
    <source>
        <dbReference type="Proteomes" id="UP000475117"/>
    </source>
</evidence>
<dbReference type="KEGG" id="soa:G3M56_007005"/>
<dbReference type="AlphaFoldDB" id="A0A6B3L104"/>
<dbReference type="InterPro" id="IPR015947">
    <property type="entry name" value="PUA-like_sf"/>
</dbReference>
<gene>
    <name evidence="2" type="ORF">G3M56_007005</name>
</gene>
<proteinExistence type="predicted"/>
<protein>
    <submittedName>
        <fullName evidence="2">LON peptidase substrate-binding domain-containing protein</fullName>
    </submittedName>
</protein>
<keyword evidence="3" id="KW-1185">Reference proteome</keyword>
<sequence length="206" mass="23121">MIDHKPKTLPAIILPECVLLPHCGLPLHIHEERYRAMIKDALQSHRMMCVATKAPDHDLTPNANEIEAIGTAGVIRACVGQSDGSSNLMLQGVGRVHFDHWHLENDAPYPLADLTWIDEDQSKSPRRADALRNEVINILNDRLCQEESDARQLLDHLQSTNDPGQVADLVAYHILGDDTQLMRSVLEATDHSDRLELVCARLHTFH</sequence>
<dbReference type="EMBL" id="CP066776">
    <property type="protein sequence ID" value="QQL46314.1"/>
    <property type="molecule type" value="Genomic_DNA"/>
</dbReference>
<dbReference type="PANTHER" id="PTHR46732">
    <property type="entry name" value="ATP-DEPENDENT PROTEASE LA (LON) DOMAIN PROTEIN"/>
    <property type="match status" value="1"/>
</dbReference>
<dbReference type="SUPFAM" id="SSF88697">
    <property type="entry name" value="PUA domain-like"/>
    <property type="match status" value="1"/>
</dbReference>
<accession>A0A6B3L104</accession>
<name>A0A6B3L104_9BACT</name>
<dbReference type="SMART" id="SM00464">
    <property type="entry name" value="LON"/>
    <property type="match status" value="1"/>
</dbReference>
<dbReference type="PANTHER" id="PTHR46732:SF8">
    <property type="entry name" value="ATP-DEPENDENT PROTEASE LA (LON) DOMAIN PROTEIN"/>
    <property type="match status" value="1"/>
</dbReference>
<dbReference type="RefSeq" id="WP_164361496.1">
    <property type="nucleotide sequence ID" value="NZ_CP066776.1"/>
</dbReference>
<dbReference type="Gene3D" id="1.20.58.1480">
    <property type="match status" value="1"/>
</dbReference>